<accession>A0A2P8HHL9</accession>
<keyword evidence="2" id="KW-0575">Peroxidase</keyword>
<dbReference type="InterPro" id="IPR003779">
    <property type="entry name" value="CMD-like"/>
</dbReference>
<keyword evidence="3" id="KW-1185">Reference proteome</keyword>
<dbReference type="OrthoDB" id="9801997at2"/>
<dbReference type="GO" id="GO:0051920">
    <property type="term" value="F:peroxiredoxin activity"/>
    <property type="evidence" value="ECO:0007669"/>
    <property type="project" value="InterPro"/>
</dbReference>
<dbReference type="PANTHER" id="PTHR34846">
    <property type="entry name" value="4-CARBOXYMUCONOLACTONE DECARBOXYLASE FAMILY PROTEIN (AFU_ORTHOLOGUE AFUA_6G11590)"/>
    <property type="match status" value="1"/>
</dbReference>
<keyword evidence="2" id="KW-0560">Oxidoreductase</keyword>
<dbReference type="Gene3D" id="1.20.1290.10">
    <property type="entry name" value="AhpD-like"/>
    <property type="match status" value="1"/>
</dbReference>
<name>A0A2P8HHL9_CHINA</name>
<evidence type="ECO:0000313" key="2">
    <source>
        <dbReference type="EMBL" id="PSL45716.1"/>
    </source>
</evidence>
<organism evidence="2 3">
    <name type="scientific">Chitinophaga niastensis</name>
    <dbReference type="NCBI Taxonomy" id="536980"/>
    <lineage>
        <taxon>Bacteria</taxon>
        <taxon>Pseudomonadati</taxon>
        <taxon>Bacteroidota</taxon>
        <taxon>Chitinophagia</taxon>
        <taxon>Chitinophagales</taxon>
        <taxon>Chitinophagaceae</taxon>
        <taxon>Chitinophaga</taxon>
    </lineage>
</organism>
<dbReference type="SUPFAM" id="SSF69118">
    <property type="entry name" value="AhpD-like"/>
    <property type="match status" value="1"/>
</dbReference>
<dbReference type="RefSeq" id="WP_106530030.1">
    <property type="nucleotide sequence ID" value="NZ_PYAW01000004.1"/>
</dbReference>
<comment type="caution">
    <text evidence="2">The sequence shown here is derived from an EMBL/GenBank/DDBJ whole genome shotgun (WGS) entry which is preliminary data.</text>
</comment>
<evidence type="ECO:0000259" key="1">
    <source>
        <dbReference type="Pfam" id="PF02627"/>
    </source>
</evidence>
<feature type="domain" description="Carboxymuconolactone decarboxylase-like" evidence="1">
    <location>
        <begin position="12"/>
        <end position="93"/>
    </location>
</feature>
<proteinExistence type="predicted"/>
<gene>
    <name evidence="2" type="ORF">CLV51_104423</name>
</gene>
<dbReference type="PANTHER" id="PTHR34846:SF10">
    <property type="entry name" value="CYTOPLASMIC PROTEIN"/>
    <property type="match status" value="1"/>
</dbReference>
<dbReference type="InterPro" id="IPR004675">
    <property type="entry name" value="AhpD_core"/>
</dbReference>
<sequence length="151" mass="17080">MKKRIDFNVVQPKAYDAMDALDRYVNESSIGKLHKELIKIKASQLNGCAYCVDAHTADAQKLGESLQRIFLISAWRESGNIFTEAERLLFQITEEITLISQHGLSEATYEQAIAIFGEEKTAEIIMSVVTINSWNRIGVATQLRPLKRVQH</sequence>
<dbReference type="Proteomes" id="UP000240971">
    <property type="component" value="Unassembled WGS sequence"/>
</dbReference>
<protein>
    <submittedName>
        <fullName evidence="2">AhpD family alkylhydroperoxidase</fullName>
    </submittedName>
</protein>
<dbReference type="AlphaFoldDB" id="A0A2P8HHL9"/>
<evidence type="ECO:0000313" key="3">
    <source>
        <dbReference type="Proteomes" id="UP000240971"/>
    </source>
</evidence>
<dbReference type="NCBIfam" id="TIGR00778">
    <property type="entry name" value="ahpD_dom"/>
    <property type="match status" value="1"/>
</dbReference>
<dbReference type="InterPro" id="IPR029032">
    <property type="entry name" value="AhpD-like"/>
</dbReference>
<dbReference type="Pfam" id="PF02627">
    <property type="entry name" value="CMD"/>
    <property type="match status" value="1"/>
</dbReference>
<dbReference type="EMBL" id="PYAW01000004">
    <property type="protein sequence ID" value="PSL45716.1"/>
    <property type="molecule type" value="Genomic_DNA"/>
</dbReference>
<reference evidence="2 3" key="1">
    <citation type="submission" date="2018-03" db="EMBL/GenBank/DDBJ databases">
        <title>Genomic Encyclopedia of Archaeal and Bacterial Type Strains, Phase II (KMG-II): from individual species to whole genera.</title>
        <authorList>
            <person name="Goeker M."/>
        </authorList>
    </citation>
    <scope>NUCLEOTIDE SEQUENCE [LARGE SCALE GENOMIC DNA]</scope>
    <source>
        <strain evidence="2 3">DSM 24859</strain>
    </source>
</reference>